<keyword evidence="2 3" id="KW-0501">Molybdenum cofactor biosynthesis</keyword>
<dbReference type="Gene3D" id="3.10.20.10">
    <property type="match status" value="1"/>
</dbReference>
<dbReference type="HAMAP" id="MF_00187">
    <property type="entry name" value="FdhD"/>
    <property type="match status" value="1"/>
</dbReference>
<dbReference type="SUPFAM" id="SSF53927">
    <property type="entry name" value="Cytidine deaminase-like"/>
    <property type="match status" value="1"/>
</dbReference>
<comment type="similarity">
    <text evidence="3">Belongs to the FdhD family.</text>
</comment>
<evidence type="ECO:0000256" key="2">
    <source>
        <dbReference type="ARBA" id="ARBA00023150"/>
    </source>
</evidence>
<comment type="caution">
    <text evidence="4">The sequence shown here is derived from an EMBL/GenBank/DDBJ whole genome shotgun (WGS) entry which is preliminary data.</text>
</comment>
<feature type="binding site" evidence="3">
    <location>
        <begin position="235"/>
        <end position="240"/>
    </location>
    <ligand>
        <name>Mo-bis(molybdopterin guanine dinucleotide)</name>
        <dbReference type="ChEBI" id="CHEBI:60539"/>
    </ligand>
</feature>
<protein>
    <recommendedName>
        <fullName evidence="3">Sulfur carrier protein FdhD</fullName>
    </recommendedName>
</protein>
<dbReference type="PANTHER" id="PTHR30592:SF1">
    <property type="entry name" value="SULFUR CARRIER PROTEIN FDHD"/>
    <property type="match status" value="1"/>
</dbReference>
<comment type="function">
    <text evidence="3">Required for formate dehydrogenase (FDH) activity. Acts as a sulfur carrier protein that transfers sulfur from IscS to the molybdenum cofactor prior to its insertion into FDH.</text>
</comment>
<dbReference type="PIRSF" id="PIRSF015626">
    <property type="entry name" value="FdhD"/>
    <property type="match status" value="1"/>
</dbReference>
<dbReference type="GO" id="GO:0005737">
    <property type="term" value="C:cytoplasm"/>
    <property type="evidence" value="ECO:0007669"/>
    <property type="project" value="UniProtKB-SubCell"/>
</dbReference>
<dbReference type="EMBL" id="PNJD01000092">
    <property type="protein sequence ID" value="PMP97946.1"/>
    <property type="molecule type" value="Genomic_DNA"/>
</dbReference>
<keyword evidence="1 3" id="KW-0963">Cytoplasm</keyword>
<dbReference type="GO" id="GO:0097163">
    <property type="term" value="F:sulfur carrier activity"/>
    <property type="evidence" value="ECO:0007669"/>
    <property type="project" value="UniProtKB-UniRule"/>
</dbReference>
<dbReference type="GO" id="GO:0016783">
    <property type="term" value="F:sulfurtransferase activity"/>
    <property type="evidence" value="ECO:0007669"/>
    <property type="project" value="InterPro"/>
</dbReference>
<name>A0A2N7QG43_9BACT</name>
<dbReference type="InterPro" id="IPR016193">
    <property type="entry name" value="Cytidine_deaminase-like"/>
</dbReference>
<dbReference type="PANTHER" id="PTHR30592">
    <property type="entry name" value="FORMATE DEHYDROGENASE"/>
    <property type="match status" value="1"/>
</dbReference>
<evidence type="ECO:0000313" key="5">
    <source>
        <dbReference type="Proteomes" id="UP000235619"/>
    </source>
</evidence>
<reference evidence="4 5" key="1">
    <citation type="submission" date="2018-01" db="EMBL/GenBank/DDBJ databases">
        <title>Metagenomic assembled genomes from two thermal pools in the Uzon Caldera, Kamchatka, Russia.</title>
        <authorList>
            <person name="Wilkins L."/>
            <person name="Ettinger C."/>
        </authorList>
    </citation>
    <scope>NUCLEOTIDE SEQUENCE [LARGE SCALE GENOMIC DNA]</scope>
    <source>
        <strain evidence="4">ARK-04</strain>
    </source>
</reference>
<dbReference type="NCBIfam" id="TIGR00129">
    <property type="entry name" value="fdhD_narQ"/>
    <property type="match status" value="1"/>
</dbReference>
<comment type="subcellular location">
    <subcellularLocation>
        <location evidence="3">Cytoplasm</location>
    </subcellularLocation>
</comment>
<dbReference type="Proteomes" id="UP000235619">
    <property type="component" value="Unassembled WGS sequence"/>
</dbReference>
<dbReference type="Gene3D" id="3.40.140.10">
    <property type="entry name" value="Cytidine Deaminase, domain 2"/>
    <property type="match status" value="1"/>
</dbReference>
<sequence>MKSVIHQKIIRIKENRAQVLEDFLAVETKIKILINDEEIISLFATPLYIKELVVGFILTENIIKGDFCPKEIEIIEEEEIRVKVYSEGFLDLSGKTLTSGCMSSFSFINELPEKYEDNFKIEKENLFSLFKDFQKKSELYKITGCVHYAALADQEKIVFIAEDIGRHNAIDKVLGYAFLNKLSLEDKILLVSGRISSEMVLKAGRWKIPIIVSRSAPTSLAVKLAENIGLTVIGFLRGNRCNIYTYPYRINL</sequence>
<gene>
    <name evidence="3" type="primary">fdhD</name>
    <name evidence="4" type="ORF">C0169_01445</name>
</gene>
<accession>A0A2N7QG43</accession>
<dbReference type="GO" id="GO:0006777">
    <property type="term" value="P:Mo-molybdopterin cofactor biosynthetic process"/>
    <property type="evidence" value="ECO:0007669"/>
    <property type="project" value="UniProtKB-UniRule"/>
</dbReference>
<evidence type="ECO:0000256" key="3">
    <source>
        <dbReference type="HAMAP-Rule" id="MF_00187"/>
    </source>
</evidence>
<dbReference type="AlphaFoldDB" id="A0A2N7QG43"/>
<dbReference type="InterPro" id="IPR003786">
    <property type="entry name" value="FdhD"/>
</dbReference>
<evidence type="ECO:0000313" key="4">
    <source>
        <dbReference type="EMBL" id="PMP97946.1"/>
    </source>
</evidence>
<feature type="active site" description="Cysteine persulfide intermediate" evidence="3">
    <location>
        <position position="101"/>
    </location>
</feature>
<dbReference type="Pfam" id="PF02634">
    <property type="entry name" value="FdhD-NarQ"/>
    <property type="match status" value="1"/>
</dbReference>
<proteinExistence type="inferred from homology"/>
<evidence type="ECO:0000256" key="1">
    <source>
        <dbReference type="ARBA" id="ARBA00022490"/>
    </source>
</evidence>
<organism evidence="4 5">
    <name type="scientific">Thermodesulfobacterium geofontis</name>
    <dbReference type="NCBI Taxonomy" id="1295609"/>
    <lineage>
        <taxon>Bacteria</taxon>
        <taxon>Pseudomonadati</taxon>
        <taxon>Thermodesulfobacteriota</taxon>
        <taxon>Thermodesulfobacteria</taxon>
        <taxon>Thermodesulfobacteriales</taxon>
        <taxon>Thermodesulfobacteriaceae</taxon>
        <taxon>Thermodesulfobacterium</taxon>
    </lineage>
</organism>